<evidence type="ECO:0000313" key="1">
    <source>
        <dbReference type="EMBL" id="MTV82215.1"/>
    </source>
</evidence>
<evidence type="ECO:0008006" key="3">
    <source>
        <dbReference type="Google" id="ProtNLM"/>
    </source>
</evidence>
<dbReference type="Proteomes" id="UP000466388">
    <property type="component" value="Unassembled WGS sequence"/>
</dbReference>
<reference evidence="1 2" key="1">
    <citation type="submission" date="2019-11" db="EMBL/GenBank/DDBJ databases">
        <title>Lactobacillus sp. nov. CRM56-3, isolated from fermented tea leaves.</title>
        <authorList>
            <person name="Phuengjayaem S."/>
            <person name="Tanasupawat S."/>
        </authorList>
    </citation>
    <scope>NUCLEOTIDE SEQUENCE [LARGE SCALE GENOMIC DNA]</scope>
    <source>
        <strain evidence="1 2">CRM56-3</strain>
    </source>
</reference>
<accession>A0A7X3C1X3</accession>
<comment type="caution">
    <text evidence="1">The sequence shown here is derived from an EMBL/GenBank/DDBJ whole genome shotgun (WGS) entry which is preliminary data.</text>
</comment>
<protein>
    <recommendedName>
        <fullName evidence="3">ComK family protein</fullName>
    </recommendedName>
</protein>
<name>A0A7X3C1X3_9LACO</name>
<gene>
    <name evidence="1" type="ORF">GM612_06060</name>
</gene>
<sequence>MTQPHLFGLTKQYSTVYQSSGNIDIKQIQPEDVIDIMDPNHEKIDFRKVFAFINTEGSQSIYSSVLIFEDSRVVKTTLSPNQLLVKMSDQFPIHLVHDMKYSALELDISRLIPYGCGDYWWIPVGQKANNNHSWVRVLSKNEQWVYEKRTAFVSYPGLVTLKLPHSRKAIYLRKRSCHILMRYYYSVGNTITPTLIEEQELSEDEVMRIGKGKTKRFRESLLRKLMRDA</sequence>
<organism evidence="1 2">
    <name type="scientific">Secundilactobacillus folii</name>
    <dbReference type="NCBI Taxonomy" id="2678357"/>
    <lineage>
        <taxon>Bacteria</taxon>
        <taxon>Bacillati</taxon>
        <taxon>Bacillota</taxon>
        <taxon>Bacilli</taxon>
        <taxon>Lactobacillales</taxon>
        <taxon>Lactobacillaceae</taxon>
        <taxon>Secundilactobacillus</taxon>
    </lineage>
</organism>
<dbReference type="RefSeq" id="WP_155431495.1">
    <property type="nucleotide sequence ID" value="NZ_WNJO01000006.1"/>
</dbReference>
<keyword evidence="2" id="KW-1185">Reference proteome</keyword>
<proteinExistence type="predicted"/>
<evidence type="ECO:0000313" key="2">
    <source>
        <dbReference type="Proteomes" id="UP000466388"/>
    </source>
</evidence>
<dbReference type="EMBL" id="WNJO01000006">
    <property type="protein sequence ID" value="MTV82215.1"/>
    <property type="molecule type" value="Genomic_DNA"/>
</dbReference>
<dbReference type="AlphaFoldDB" id="A0A7X3C1X3"/>